<evidence type="ECO:0000256" key="6">
    <source>
        <dbReference type="ARBA" id="ARBA00022723"/>
    </source>
</evidence>
<dbReference type="EMBL" id="CAJVPQ010007746">
    <property type="protein sequence ID" value="CAG8700029.1"/>
    <property type="molecule type" value="Genomic_DNA"/>
</dbReference>
<dbReference type="InterPro" id="IPR002403">
    <property type="entry name" value="Cyt_P450_E_grp-IV"/>
</dbReference>
<dbReference type="PANTHER" id="PTHR46206:SF5">
    <property type="entry name" value="P450, PUTATIVE (EUROFUNG)-RELATED"/>
    <property type="match status" value="1"/>
</dbReference>
<dbReference type="GO" id="GO:0004497">
    <property type="term" value="F:monooxygenase activity"/>
    <property type="evidence" value="ECO:0007669"/>
    <property type="project" value="UniProtKB-KW"/>
</dbReference>
<evidence type="ECO:0000256" key="2">
    <source>
        <dbReference type="ARBA" id="ARBA00004370"/>
    </source>
</evidence>
<comment type="cofactor">
    <cofactor evidence="1">
        <name>heme</name>
        <dbReference type="ChEBI" id="CHEBI:30413"/>
    </cofactor>
</comment>
<dbReference type="SUPFAM" id="SSF48264">
    <property type="entry name" value="Cytochrome P450"/>
    <property type="match status" value="1"/>
</dbReference>
<evidence type="ECO:0000256" key="9">
    <source>
        <dbReference type="ARBA" id="ARBA00023033"/>
    </source>
</evidence>
<dbReference type="Proteomes" id="UP000789570">
    <property type="component" value="Unassembled WGS sequence"/>
</dbReference>
<keyword evidence="9" id="KW-0503">Monooxygenase</keyword>
<keyword evidence="8" id="KW-0408">Iron</keyword>
<evidence type="ECO:0000256" key="10">
    <source>
        <dbReference type="ARBA" id="ARBA00023136"/>
    </source>
</evidence>
<comment type="caution">
    <text evidence="11">The sequence shown here is derived from an EMBL/GenBank/DDBJ whole genome shotgun (WGS) entry which is preliminary data.</text>
</comment>
<evidence type="ECO:0000256" key="3">
    <source>
        <dbReference type="ARBA" id="ARBA00010617"/>
    </source>
</evidence>
<dbReference type="OrthoDB" id="1844152at2759"/>
<reference evidence="11" key="1">
    <citation type="submission" date="2021-06" db="EMBL/GenBank/DDBJ databases">
        <authorList>
            <person name="Kallberg Y."/>
            <person name="Tangrot J."/>
            <person name="Rosling A."/>
        </authorList>
    </citation>
    <scope>NUCLEOTIDE SEQUENCE</scope>
    <source>
        <strain evidence="11">UK204</strain>
    </source>
</reference>
<keyword evidence="9" id="KW-0560">Oxidoreductase</keyword>
<dbReference type="Pfam" id="PF00067">
    <property type="entry name" value="p450"/>
    <property type="match status" value="1"/>
</dbReference>
<comment type="subcellular location">
    <subcellularLocation>
        <location evidence="2">Membrane</location>
    </subcellularLocation>
</comment>
<evidence type="ECO:0000256" key="4">
    <source>
        <dbReference type="ARBA" id="ARBA00022617"/>
    </source>
</evidence>
<dbReference type="Gene3D" id="1.10.630.10">
    <property type="entry name" value="Cytochrome P450"/>
    <property type="match status" value="1"/>
</dbReference>
<keyword evidence="4" id="KW-0349">Heme</keyword>
<keyword evidence="6" id="KW-0479">Metal-binding</keyword>
<dbReference type="GO" id="GO:0020037">
    <property type="term" value="F:heme binding"/>
    <property type="evidence" value="ECO:0007669"/>
    <property type="project" value="InterPro"/>
</dbReference>
<dbReference type="GO" id="GO:0016705">
    <property type="term" value="F:oxidoreductase activity, acting on paired donors, with incorporation or reduction of molecular oxygen"/>
    <property type="evidence" value="ECO:0007669"/>
    <property type="project" value="InterPro"/>
</dbReference>
<keyword evidence="7" id="KW-1133">Transmembrane helix</keyword>
<keyword evidence="5" id="KW-0812">Transmembrane</keyword>
<dbReference type="AlphaFoldDB" id="A0A9N9HQ39"/>
<evidence type="ECO:0000313" key="12">
    <source>
        <dbReference type="Proteomes" id="UP000789570"/>
    </source>
</evidence>
<dbReference type="PRINTS" id="PR00465">
    <property type="entry name" value="EP450IV"/>
</dbReference>
<feature type="non-terminal residue" evidence="11">
    <location>
        <position position="460"/>
    </location>
</feature>
<gene>
    <name evidence="11" type="ORF">FCALED_LOCUS13429</name>
</gene>
<dbReference type="GO" id="GO:0005506">
    <property type="term" value="F:iron ion binding"/>
    <property type="evidence" value="ECO:0007669"/>
    <property type="project" value="InterPro"/>
</dbReference>
<evidence type="ECO:0000256" key="8">
    <source>
        <dbReference type="ARBA" id="ARBA00023004"/>
    </source>
</evidence>
<accession>A0A9N9HQ39</accession>
<keyword evidence="12" id="KW-1185">Reference proteome</keyword>
<dbReference type="PANTHER" id="PTHR46206">
    <property type="entry name" value="CYTOCHROME P450"/>
    <property type="match status" value="1"/>
</dbReference>
<sequence>CILVATLYILKRSSNPKLNMPPLVRYKVPIIGHTYSYLFDCEDFFKQCREEYGDIFSIYIWGQVRTIVGKEHIHEVLARDDTFDLGKVFRKKIPGDADFVNGFAEIKENSMMVKDHITKKLELYTERMQKSLHMGIQRNIGECEEPKVLNHLYYLLTKVIATPIANIFIGEEVAKSDEVLKSFAELTSDLTIFFAIPPFLDFIYPGLQDYVNHIPVRLGLYDPSAIRRDILFKHIKNQVDKRLQERKKYHDSWKRPNDLLQDFIEDKMFDTNSINVNYNAIANKMALFIFVSIHSTSGACTNALIDLACRPEYMQELYEEQLEVHKESDKNGILPLKALDKMKKLDSFVKESLRLVGDITGLTHITLKDYTFSNGFQVPKDHIVELYFDDIYQDETFQGQNPKSFEPFRHLNKGSPATKVSRAYVPFGGESGNIEEKLKLGPMTFPSACGVIFEKRNATN</sequence>
<proteinExistence type="inferred from homology"/>
<evidence type="ECO:0000313" key="11">
    <source>
        <dbReference type="EMBL" id="CAG8700029.1"/>
    </source>
</evidence>
<protein>
    <submittedName>
        <fullName evidence="11">2442_t:CDS:1</fullName>
    </submittedName>
</protein>
<organism evidence="11 12">
    <name type="scientific">Funneliformis caledonium</name>
    <dbReference type="NCBI Taxonomy" id="1117310"/>
    <lineage>
        <taxon>Eukaryota</taxon>
        <taxon>Fungi</taxon>
        <taxon>Fungi incertae sedis</taxon>
        <taxon>Mucoromycota</taxon>
        <taxon>Glomeromycotina</taxon>
        <taxon>Glomeromycetes</taxon>
        <taxon>Glomerales</taxon>
        <taxon>Glomeraceae</taxon>
        <taxon>Funneliformis</taxon>
    </lineage>
</organism>
<keyword evidence="10" id="KW-0472">Membrane</keyword>
<comment type="similarity">
    <text evidence="3">Belongs to the cytochrome P450 family.</text>
</comment>
<evidence type="ECO:0000256" key="1">
    <source>
        <dbReference type="ARBA" id="ARBA00001971"/>
    </source>
</evidence>
<dbReference type="GO" id="GO:0016020">
    <property type="term" value="C:membrane"/>
    <property type="evidence" value="ECO:0007669"/>
    <property type="project" value="UniProtKB-SubCell"/>
</dbReference>
<name>A0A9N9HQ39_9GLOM</name>
<evidence type="ECO:0000256" key="7">
    <source>
        <dbReference type="ARBA" id="ARBA00022989"/>
    </source>
</evidence>
<evidence type="ECO:0000256" key="5">
    <source>
        <dbReference type="ARBA" id="ARBA00022692"/>
    </source>
</evidence>
<dbReference type="InterPro" id="IPR001128">
    <property type="entry name" value="Cyt_P450"/>
</dbReference>
<dbReference type="InterPro" id="IPR036396">
    <property type="entry name" value="Cyt_P450_sf"/>
</dbReference>